<evidence type="ECO:0000313" key="5">
    <source>
        <dbReference type="Proteomes" id="UP000618382"/>
    </source>
</evidence>
<organism evidence="3 4">
    <name type="scientific">Cellulomonas oligotrophica</name>
    <dbReference type="NCBI Taxonomy" id="931536"/>
    <lineage>
        <taxon>Bacteria</taxon>
        <taxon>Bacillati</taxon>
        <taxon>Actinomycetota</taxon>
        <taxon>Actinomycetes</taxon>
        <taxon>Micrococcales</taxon>
        <taxon>Cellulomonadaceae</taxon>
        <taxon>Cellulomonas</taxon>
    </lineage>
</organism>
<feature type="region of interest" description="Disordered" evidence="1">
    <location>
        <begin position="33"/>
        <end position="57"/>
    </location>
</feature>
<dbReference type="AlphaFoldDB" id="A0A7Y9FFE1"/>
<dbReference type="Proteomes" id="UP000618382">
    <property type="component" value="Unassembled WGS sequence"/>
</dbReference>
<accession>A0A7Y9FFE1</accession>
<reference evidence="2 5" key="2">
    <citation type="submission" date="2021-01" db="EMBL/GenBank/DDBJ databases">
        <title>Whole genome shotgun sequence of Cellulomonas oligotrophica NBRC 109435.</title>
        <authorList>
            <person name="Komaki H."/>
            <person name="Tamura T."/>
        </authorList>
    </citation>
    <scope>NUCLEOTIDE SEQUENCE [LARGE SCALE GENOMIC DNA]</scope>
    <source>
        <strain evidence="2 5">NBRC 109435</strain>
    </source>
</reference>
<protein>
    <recommendedName>
        <fullName evidence="6">SPOR domain-containing protein</fullName>
    </recommendedName>
</protein>
<reference evidence="3 4" key="1">
    <citation type="submission" date="2020-07" db="EMBL/GenBank/DDBJ databases">
        <title>Sequencing the genomes of 1000 actinobacteria strains.</title>
        <authorList>
            <person name="Klenk H.-P."/>
        </authorList>
    </citation>
    <scope>NUCLEOTIDE SEQUENCE [LARGE SCALE GENOMIC DNA]</scope>
    <source>
        <strain evidence="3 4">DSM 24482</strain>
    </source>
</reference>
<dbReference type="Proteomes" id="UP000577956">
    <property type="component" value="Unassembled WGS sequence"/>
</dbReference>
<name>A0A7Y9FFE1_9CELL</name>
<comment type="caution">
    <text evidence="3">The sequence shown here is derived from an EMBL/GenBank/DDBJ whole genome shotgun (WGS) entry which is preliminary data.</text>
</comment>
<sequence length="57" mass="6835">MAEEYWFNTRTHEVETGRRSDWSQVMGPYATREEAERALETARRRTERWDAQDAADD</sequence>
<evidence type="ECO:0008006" key="6">
    <source>
        <dbReference type="Google" id="ProtNLM"/>
    </source>
</evidence>
<evidence type="ECO:0000313" key="4">
    <source>
        <dbReference type="Proteomes" id="UP000577956"/>
    </source>
</evidence>
<evidence type="ECO:0000313" key="3">
    <source>
        <dbReference type="EMBL" id="NYD85021.1"/>
    </source>
</evidence>
<dbReference type="EMBL" id="JACCBK010000001">
    <property type="protein sequence ID" value="NYD85021.1"/>
    <property type="molecule type" value="Genomic_DNA"/>
</dbReference>
<evidence type="ECO:0000256" key="1">
    <source>
        <dbReference type="SAM" id="MobiDB-lite"/>
    </source>
</evidence>
<keyword evidence="5" id="KW-1185">Reference proteome</keyword>
<proteinExistence type="predicted"/>
<dbReference type="RefSeq" id="WP_140458720.1">
    <property type="nucleotide sequence ID" value="NZ_BAABFI010000003.1"/>
</dbReference>
<dbReference type="EMBL" id="BONN01000009">
    <property type="protein sequence ID" value="GIG33725.1"/>
    <property type="molecule type" value="Genomic_DNA"/>
</dbReference>
<feature type="compositionally biased region" description="Basic and acidic residues" evidence="1">
    <location>
        <begin position="33"/>
        <end position="51"/>
    </location>
</feature>
<evidence type="ECO:0000313" key="2">
    <source>
        <dbReference type="EMBL" id="GIG33725.1"/>
    </source>
</evidence>
<gene>
    <name evidence="3" type="ORF">BKA21_000570</name>
    <name evidence="2" type="ORF">Col01nite_28840</name>
</gene>